<reference evidence="2 3" key="1">
    <citation type="submission" date="2024-07" db="EMBL/GenBank/DDBJ databases">
        <authorList>
            <person name="Ren Q."/>
        </authorList>
    </citation>
    <scope>NUCLEOTIDE SEQUENCE [LARGE SCALE GENOMIC DNA]</scope>
    <source>
        <strain evidence="2 3">REN37</strain>
    </source>
</reference>
<dbReference type="InterPro" id="IPR011704">
    <property type="entry name" value="ATPase_dyneun-rel_AAA"/>
</dbReference>
<dbReference type="Proteomes" id="UP001562065">
    <property type="component" value="Unassembled WGS sequence"/>
</dbReference>
<feature type="domain" description="AAA+ ATPase" evidence="1">
    <location>
        <begin position="36"/>
        <end position="214"/>
    </location>
</feature>
<dbReference type="Pfam" id="PF07728">
    <property type="entry name" value="AAA_5"/>
    <property type="match status" value="1"/>
</dbReference>
<dbReference type="Gene3D" id="3.40.50.300">
    <property type="entry name" value="P-loop containing nucleotide triphosphate hydrolases"/>
    <property type="match status" value="1"/>
</dbReference>
<dbReference type="InterPro" id="IPR050764">
    <property type="entry name" value="CbbQ/NirQ/NorQ/GpvN"/>
</dbReference>
<sequence>MNPLPASPADVLAAFAAEGYIGTDDIAMSVFLAQHLDKPILVEGPPGVGKTELAKTAAAVLAAPLIRLQCYEGLDESRALYEWKYSKQLLYTQLLKEKLASLLDSAASVEDSLAALQGPGELFYSADFLQARPLLAALQSPQRAVLLIDEIDKADAEFEAFLLELLSDYQVTIPELGTVRAQQPPLVVLTSNNSRELSDALKRRCLHLFIPFPDLKLEQRILRARLPQLDAELASQLAGFVAKLRELDLKKRPAVSETLDWARALLVLHADSLDPALVTATLRVLLKHEEDVALVRDQLHRLLSA</sequence>
<protein>
    <submittedName>
        <fullName evidence="2">AAA family ATPase</fullName>
    </submittedName>
</protein>
<proteinExistence type="predicted"/>
<dbReference type="RefSeq" id="WP_369456405.1">
    <property type="nucleotide sequence ID" value="NZ_JBGCUO010000003.1"/>
</dbReference>
<dbReference type="InterPro" id="IPR003593">
    <property type="entry name" value="AAA+_ATPase"/>
</dbReference>
<gene>
    <name evidence="2" type="ORF">AB5I84_13295</name>
</gene>
<dbReference type="SMART" id="SM00382">
    <property type="entry name" value="AAA"/>
    <property type="match status" value="1"/>
</dbReference>
<evidence type="ECO:0000259" key="1">
    <source>
        <dbReference type="SMART" id="SM00382"/>
    </source>
</evidence>
<evidence type="ECO:0000313" key="3">
    <source>
        <dbReference type="Proteomes" id="UP001562065"/>
    </source>
</evidence>
<dbReference type="PANTHER" id="PTHR42759:SF1">
    <property type="entry name" value="MAGNESIUM-CHELATASE SUBUNIT CHLD"/>
    <property type="match status" value="1"/>
</dbReference>
<dbReference type="PANTHER" id="PTHR42759">
    <property type="entry name" value="MOXR FAMILY PROTEIN"/>
    <property type="match status" value="1"/>
</dbReference>
<evidence type="ECO:0000313" key="2">
    <source>
        <dbReference type="EMBL" id="MEY1663132.1"/>
    </source>
</evidence>
<accession>A0ABV4AL55</accession>
<name>A0ABV4AL55_9GAMM</name>
<dbReference type="SUPFAM" id="SSF52540">
    <property type="entry name" value="P-loop containing nucleoside triphosphate hydrolases"/>
    <property type="match status" value="1"/>
</dbReference>
<dbReference type="InterPro" id="IPR027417">
    <property type="entry name" value="P-loop_NTPase"/>
</dbReference>
<keyword evidence="3" id="KW-1185">Reference proteome</keyword>
<dbReference type="EMBL" id="JBGCUO010000003">
    <property type="protein sequence ID" value="MEY1663132.1"/>
    <property type="molecule type" value="Genomic_DNA"/>
</dbReference>
<comment type="caution">
    <text evidence="2">The sequence shown here is derived from an EMBL/GenBank/DDBJ whole genome shotgun (WGS) entry which is preliminary data.</text>
</comment>
<organism evidence="2 3">
    <name type="scientific">Isoalcanivorax beigongshangi</name>
    <dbReference type="NCBI Taxonomy" id="3238810"/>
    <lineage>
        <taxon>Bacteria</taxon>
        <taxon>Pseudomonadati</taxon>
        <taxon>Pseudomonadota</taxon>
        <taxon>Gammaproteobacteria</taxon>
        <taxon>Oceanospirillales</taxon>
        <taxon>Alcanivoracaceae</taxon>
        <taxon>Isoalcanivorax</taxon>
    </lineage>
</organism>